<evidence type="ECO:0000313" key="2">
    <source>
        <dbReference type="Proteomes" id="UP001175211"/>
    </source>
</evidence>
<proteinExistence type="predicted"/>
<keyword evidence="2" id="KW-1185">Reference proteome</keyword>
<dbReference type="EMBL" id="JAUEPS010000038">
    <property type="protein sequence ID" value="KAK0449681.1"/>
    <property type="molecule type" value="Genomic_DNA"/>
</dbReference>
<reference evidence="1" key="1">
    <citation type="submission" date="2023-06" db="EMBL/GenBank/DDBJ databases">
        <authorList>
            <consortium name="Lawrence Berkeley National Laboratory"/>
            <person name="Ahrendt S."/>
            <person name="Sahu N."/>
            <person name="Indic B."/>
            <person name="Wong-Bajracharya J."/>
            <person name="Merenyi Z."/>
            <person name="Ke H.-M."/>
            <person name="Monk M."/>
            <person name="Kocsube S."/>
            <person name="Drula E."/>
            <person name="Lipzen A."/>
            <person name="Balint B."/>
            <person name="Henrissat B."/>
            <person name="Andreopoulos B."/>
            <person name="Martin F.M."/>
            <person name="Harder C.B."/>
            <person name="Rigling D."/>
            <person name="Ford K.L."/>
            <person name="Foster G.D."/>
            <person name="Pangilinan J."/>
            <person name="Papanicolaou A."/>
            <person name="Barry K."/>
            <person name="LaButti K."/>
            <person name="Viragh M."/>
            <person name="Koriabine M."/>
            <person name="Yan M."/>
            <person name="Riley R."/>
            <person name="Champramary S."/>
            <person name="Plett K.L."/>
            <person name="Tsai I.J."/>
            <person name="Slot J."/>
            <person name="Sipos G."/>
            <person name="Plett J."/>
            <person name="Nagy L.G."/>
            <person name="Grigoriev I.V."/>
        </authorList>
    </citation>
    <scope>NUCLEOTIDE SEQUENCE</scope>
    <source>
        <strain evidence="1">CCBAS 213</strain>
    </source>
</reference>
<protein>
    <recommendedName>
        <fullName evidence="3">F-box domain-containing protein</fullName>
    </recommendedName>
</protein>
<accession>A0AA39JXK9</accession>
<dbReference type="Proteomes" id="UP001175211">
    <property type="component" value="Unassembled WGS sequence"/>
</dbReference>
<evidence type="ECO:0008006" key="3">
    <source>
        <dbReference type="Google" id="ProtNLM"/>
    </source>
</evidence>
<name>A0AA39JXK9_ARMTA</name>
<dbReference type="RefSeq" id="XP_060326973.1">
    <property type="nucleotide sequence ID" value="XM_060480335.1"/>
</dbReference>
<organism evidence="1 2">
    <name type="scientific">Armillaria tabescens</name>
    <name type="common">Ringless honey mushroom</name>
    <name type="synonym">Agaricus tabescens</name>
    <dbReference type="NCBI Taxonomy" id="1929756"/>
    <lineage>
        <taxon>Eukaryota</taxon>
        <taxon>Fungi</taxon>
        <taxon>Dikarya</taxon>
        <taxon>Basidiomycota</taxon>
        <taxon>Agaricomycotina</taxon>
        <taxon>Agaricomycetes</taxon>
        <taxon>Agaricomycetidae</taxon>
        <taxon>Agaricales</taxon>
        <taxon>Marasmiineae</taxon>
        <taxon>Physalacriaceae</taxon>
        <taxon>Desarmillaria</taxon>
    </lineage>
</organism>
<evidence type="ECO:0000313" key="1">
    <source>
        <dbReference type="EMBL" id="KAK0449681.1"/>
    </source>
</evidence>
<dbReference type="AlphaFoldDB" id="A0AA39JXK9"/>
<comment type="caution">
    <text evidence="1">The sequence shown here is derived from an EMBL/GenBank/DDBJ whole genome shotgun (WGS) entry which is preliminary data.</text>
</comment>
<dbReference type="Gene3D" id="1.20.1280.50">
    <property type="match status" value="1"/>
</dbReference>
<dbReference type="GeneID" id="85363883"/>
<sequence>MTTRSSSISNMHQHNYDTPSTLEQMIILKYDGLSSYQRPRTLLNLLRTNAVPSSMEVGILKGSLFHVQNDIRRIVADLNRLSSDGDVEMFDHDVSRQLHNRLVLLEEIERDHRLPLLPIRRIPPEILMEIFLCTASFSGNVLNTNSAPWVIGQVCSSWRSICNSMCPSLWSSIDIFANDRFMRKKDPRSLLGTVLSRSRQYGLAIRLSSSIEPTIWEELLPHAERWTNIHLTDIGQPEMGYLSHLRGRLERLQDCYLEFACEGLEIINVFDHTLALKKIKVYGLEPDTLFLIASTNLEVFVDDRDEWLPSASLVHYHLLKVLQDSPNLTCFYAPYCSRVTSTAGRAVFPRIVKPSLSELTVCDNSLIRSLSLPRLEVAALFNDYCLDLADCLSDFQDMLVQSQCNTLTTLQVFNIRLRPGNLVRIFKLSPALVSFYYQTHEWEAQNDEALQGVIGGLFNSQEFVPQLKDVVLELALFSETDIHCANHRMVEMIVARRGSSLRKFHLAATVPDKGFCDLGEGDIERLRNIKAEGFDVAITSCGSLDVDNRKHIYV</sequence>
<gene>
    <name evidence="1" type="ORF">EV420DRAFT_1750712</name>
</gene>